<dbReference type="EMBL" id="WKJK01000001">
    <property type="protein sequence ID" value="MRW88837.1"/>
    <property type="molecule type" value="Genomic_DNA"/>
</dbReference>
<evidence type="ECO:0000313" key="3">
    <source>
        <dbReference type="Proteomes" id="UP000433309"/>
    </source>
</evidence>
<accession>A0A6I2KUS7</accession>
<evidence type="ECO:0000256" key="1">
    <source>
        <dbReference type="SAM" id="MobiDB-lite"/>
    </source>
</evidence>
<evidence type="ECO:0000313" key="2">
    <source>
        <dbReference type="EMBL" id="MRW88837.1"/>
    </source>
</evidence>
<dbReference type="Proteomes" id="UP000433309">
    <property type="component" value="Unassembled WGS sequence"/>
</dbReference>
<organism evidence="2 3">
    <name type="scientific">Duganella guangzhouensis</name>
    <dbReference type="NCBI Taxonomy" id="2666084"/>
    <lineage>
        <taxon>Bacteria</taxon>
        <taxon>Pseudomonadati</taxon>
        <taxon>Pseudomonadota</taxon>
        <taxon>Betaproteobacteria</taxon>
        <taxon>Burkholderiales</taxon>
        <taxon>Oxalobacteraceae</taxon>
        <taxon>Telluria group</taxon>
        <taxon>Duganella</taxon>
    </lineage>
</organism>
<reference evidence="2 3" key="1">
    <citation type="submission" date="2019-11" db="EMBL/GenBank/DDBJ databases">
        <title>Novel species isolated from a subtropical stream in China.</title>
        <authorList>
            <person name="Lu H."/>
        </authorList>
    </citation>
    <scope>NUCLEOTIDE SEQUENCE [LARGE SCALE GENOMIC DNA]</scope>
    <source>
        <strain evidence="2 3">FT80W</strain>
    </source>
</reference>
<feature type="compositionally biased region" description="Basic and acidic residues" evidence="1">
    <location>
        <begin position="27"/>
        <end position="63"/>
    </location>
</feature>
<protein>
    <submittedName>
        <fullName evidence="2">Uncharacterized protein</fullName>
    </submittedName>
</protein>
<proteinExistence type="predicted"/>
<dbReference type="AlphaFoldDB" id="A0A6I2KUS7"/>
<gene>
    <name evidence="2" type="ORF">GJ699_02430</name>
</gene>
<feature type="region of interest" description="Disordered" evidence="1">
    <location>
        <begin position="1"/>
        <end position="69"/>
    </location>
</feature>
<keyword evidence="3" id="KW-1185">Reference proteome</keyword>
<name>A0A6I2KUS7_9BURK</name>
<dbReference type="RefSeq" id="WP_154372729.1">
    <property type="nucleotide sequence ID" value="NZ_WKJK01000001.1"/>
</dbReference>
<comment type="caution">
    <text evidence="2">The sequence shown here is derived from an EMBL/GenBank/DDBJ whole genome shotgun (WGS) entry which is preliminary data.</text>
</comment>
<sequence length="69" mass="7583">MSTSLQQGPAPDQPGTPEGTALRKLGVWRERDRAHVADKADREAQRAEYRARQELRSAADDLNGKAGQP</sequence>